<dbReference type="Gene3D" id="2.130.10.10">
    <property type="entry name" value="YVTN repeat-like/Quinoprotein amine dehydrogenase"/>
    <property type="match status" value="2"/>
</dbReference>
<sequence>MSTLGEASTAAQPRSTPKHKFEGHEDHILSFIFLHDNVHIVSGSKDGTMRKWNCDTSLLVGEPWESEGGSINALALSPDGNTISCGRDNGSVEMWNTDGEMSKDIWTSHRSSVWALSWSPSGGHIASGSEDVTILIRKAGSGEVDPEVAPIEAQQGGVRSLAYSHSGDRLASGGDDTTICIWNSNTSELLVGPIEDLGNWVSSVVWSLDDSKLYSASDKFARVFDSSSGAQLHRFKNDNFPYSIALSPKHNVLACAGNAGIVHLWNTESQQPLGLPFWRNRENLYRCVSFSPDGQYLAYSGFDCKITLWMVKDIAPQLLMTSYTAGHLTPVSTTVLSRGKSSHRSPQTDATNPFAEEARDNVYDDFFQSSEPSHPSHRPHPLSAWRLWNVLIPSRHGLPAEIPQQPRIKRRFFARHAGQQPVTVFAARPKKRYFIAPRPVLPEHQSAEEENGNTNAETGQPSSAAAQSSSAAAPPSTPQGPQHLQAQPSTRPTQEDGYDYGCWGNFLHAVCCIPDARA</sequence>
<dbReference type="PANTHER" id="PTHR19848:SF8">
    <property type="entry name" value="F-BOX AND WD REPEAT DOMAIN CONTAINING 7"/>
    <property type="match status" value="1"/>
</dbReference>
<feature type="region of interest" description="Disordered" evidence="4">
    <location>
        <begin position="438"/>
        <end position="495"/>
    </location>
</feature>
<dbReference type="STRING" id="1314800.A0A1B7MW70"/>
<organism evidence="5 6">
    <name type="scientific">Rhizopogon vinicolor AM-OR11-026</name>
    <dbReference type="NCBI Taxonomy" id="1314800"/>
    <lineage>
        <taxon>Eukaryota</taxon>
        <taxon>Fungi</taxon>
        <taxon>Dikarya</taxon>
        <taxon>Basidiomycota</taxon>
        <taxon>Agaricomycotina</taxon>
        <taxon>Agaricomycetes</taxon>
        <taxon>Agaricomycetidae</taxon>
        <taxon>Boletales</taxon>
        <taxon>Suillineae</taxon>
        <taxon>Rhizopogonaceae</taxon>
        <taxon>Rhizopogon</taxon>
    </lineage>
</organism>
<name>A0A1B7MW70_9AGAM</name>
<dbReference type="CDD" id="cd00200">
    <property type="entry name" value="WD40"/>
    <property type="match status" value="1"/>
</dbReference>
<feature type="repeat" description="WD" evidence="3">
    <location>
        <begin position="64"/>
        <end position="96"/>
    </location>
</feature>
<evidence type="ECO:0000313" key="5">
    <source>
        <dbReference type="EMBL" id="OAX36850.1"/>
    </source>
</evidence>
<dbReference type="PANTHER" id="PTHR19848">
    <property type="entry name" value="WD40 REPEAT PROTEIN"/>
    <property type="match status" value="1"/>
</dbReference>
<evidence type="ECO:0000256" key="3">
    <source>
        <dbReference type="PROSITE-ProRule" id="PRU00221"/>
    </source>
</evidence>
<reference evidence="5 6" key="1">
    <citation type="submission" date="2016-06" db="EMBL/GenBank/DDBJ databases">
        <title>Comparative genomics of the ectomycorrhizal sister species Rhizopogon vinicolor and Rhizopogon vesiculosus (Basidiomycota: Boletales) reveals a divergence of the mating type B locus.</title>
        <authorList>
            <consortium name="DOE Joint Genome Institute"/>
            <person name="Mujic A.B."/>
            <person name="Kuo A."/>
            <person name="Tritt A."/>
            <person name="Lipzen A."/>
            <person name="Chen C."/>
            <person name="Johnson J."/>
            <person name="Sharma A."/>
            <person name="Barry K."/>
            <person name="Grigoriev I.V."/>
            <person name="Spatafora J.W."/>
        </authorList>
    </citation>
    <scope>NUCLEOTIDE SEQUENCE [LARGE SCALE GENOMIC DNA]</scope>
    <source>
        <strain evidence="5 6">AM-OR11-026</strain>
    </source>
</reference>
<dbReference type="PROSITE" id="PS00678">
    <property type="entry name" value="WD_REPEATS_1"/>
    <property type="match status" value="1"/>
</dbReference>
<dbReference type="SUPFAM" id="SSF50978">
    <property type="entry name" value="WD40 repeat-like"/>
    <property type="match status" value="1"/>
</dbReference>
<dbReference type="OrthoDB" id="3238562at2759"/>
<feature type="repeat" description="WD" evidence="3">
    <location>
        <begin position="21"/>
        <end position="53"/>
    </location>
</feature>
<keyword evidence="2" id="KW-0677">Repeat</keyword>
<feature type="repeat" description="WD" evidence="3">
    <location>
        <begin position="151"/>
        <end position="192"/>
    </location>
</feature>
<feature type="region of interest" description="Disordered" evidence="4">
    <location>
        <begin position="1"/>
        <end position="20"/>
    </location>
</feature>
<accession>A0A1B7MW70</accession>
<dbReference type="PROSITE" id="PS50294">
    <property type="entry name" value="WD_REPEATS_REGION"/>
    <property type="match status" value="2"/>
</dbReference>
<dbReference type="Proteomes" id="UP000092154">
    <property type="component" value="Unassembled WGS sequence"/>
</dbReference>
<gene>
    <name evidence="5" type="ORF">K503DRAFT_784063</name>
</gene>
<dbReference type="InterPro" id="IPR001680">
    <property type="entry name" value="WD40_rpt"/>
</dbReference>
<dbReference type="EMBL" id="KV448389">
    <property type="protein sequence ID" value="OAX36850.1"/>
    <property type="molecule type" value="Genomic_DNA"/>
</dbReference>
<feature type="repeat" description="WD" evidence="3">
    <location>
        <begin position="106"/>
        <end position="136"/>
    </location>
</feature>
<proteinExistence type="predicted"/>
<dbReference type="SMART" id="SM00320">
    <property type="entry name" value="WD40"/>
    <property type="match status" value="7"/>
</dbReference>
<dbReference type="Pfam" id="PF00400">
    <property type="entry name" value="WD40"/>
    <property type="match status" value="6"/>
</dbReference>
<protein>
    <submittedName>
        <fullName evidence="5">WD40 repeat-like protein</fullName>
    </submittedName>
</protein>
<evidence type="ECO:0000256" key="2">
    <source>
        <dbReference type="ARBA" id="ARBA00022737"/>
    </source>
</evidence>
<feature type="compositionally biased region" description="Polar residues" evidence="4">
    <location>
        <begin position="1"/>
        <end position="15"/>
    </location>
</feature>
<dbReference type="PROSITE" id="PS50082">
    <property type="entry name" value="WD_REPEATS_2"/>
    <property type="match status" value="4"/>
</dbReference>
<dbReference type="InterPro" id="IPR015943">
    <property type="entry name" value="WD40/YVTN_repeat-like_dom_sf"/>
</dbReference>
<keyword evidence="6" id="KW-1185">Reference proteome</keyword>
<evidence type="ECO:0000256" key="4">
    <source>
        <dbReference type="SAM" id="MobiDB-lite"/>
    </source>
</evidence>
<dbReference type="AlphaFoldDB" id="A0A1B7MW70"/>
<evidence type="ECO:0000313" key="6">
    <source>
        <dbReference type="Proteomes" id="UP000092154"/>
    </source>
</evidence>
<keyword evidence="1 3" id="KW-0853">WD repeat</keyword>
<dbReference type="InterPro" id="IPR019775">
    <property type="entry name" value="WD40_repeat_CS"/>
</dbReference>
<feature type="compositionally biased region" description="Low complexity" evidence="4">
    <location>
        <begin position="452"/>
        <end position="482"/>
    </location>
</feature>
<dbReference type="InterPro" id="IPR036322">
    <property type="entry name" value="WD40_repeat_dom_sf"/>
</dbReference>
<evidence type="ECO:0000256" key="1">
    <source>
        <dbReference type="ARBA" id="ARBA00022574"/>
    </source>
</evidence>
<dbReference type="InParanoid" id="A0A1B7MW70"/>